<dbReference type="RefSeq" id="WP_194367274.1">
    <property type="nucleotide sequence ID" value="NZ_CP054493.1"/>
</dbReference>
<dbReference type="PANTHER" id="PTHR43000">
    <property type="entry name" value="DTDP-D-GLUCOSE 4,6-DEHYDRATASE-RELATED"/>
    <property type="match status" value="1"/>
</dbReference>
<dbReference type="Pfam" id="PF01370">
    <property type="entry name" value="Epimerase"/>
    <property type="match status" value="1"/>
</dbReference>
<evidence type="ECO:0000313" key="3">
    <source>
        <dbReference type="EMBL" id="QOY55232.1"/>
    </source>
</evidence>
<reference evidence="3 4" key="1">
    <citation type="submission" date="2020-05" db="EMBL/GenBank/DDBJ databases">
        <title>Sulfurimonas marisnigri, sp. nov., and Sulfurimonas baltica, sp. nov., manganese oxide reducing chemolithoautotrophs of the class Epsilonproteobacteria isolated from the pelagic redoxclines of the Black and Baltic Seas and emended description of the genus Sulfurimonas.</title>
        <authorList>
            <person name="Henkel J.V."/>
            <person name="Laudan C."/>
            <person name="Werner J."/>
            <person name="Neu T."/>
            <person name="Plewe S."/>
            <person name="Sproer C."/>
            <person name="Bunk B."/>
            <person name="Schulz-Vogt H.N."/>
        </authorList>
    </citation>
    <scope>NUCLEOTIDE SEQUENCE [LARGE SCALE GENOMIC DNA]</scope>
    <source>
        <strain evidence="3 4">SoZ1</strain>
    </source>
</reference>
<dbReference type="Gene3D" id="3.40.50.720">
    <property type="entry name" value="NAD(P)-binding Rossmann-like Domain"/>
    <property type="match status" value="1"/>
</dbReference>
<protein>
    <submittedName>
        <fullName evidence="3">NAD-dependent epimerase/dehydratase family protein</fullName>
    </submittedName>
</protein>
<dbReference type="SUPFAM" id="SSF51735">
    <property type="entry name" value="NAD(P)-binding Rossmann-fold domains"/>
    <property type="match status" value="1"/>
</dbReference>
<proteinExistence type="inferred from homology"/>
<name>A0A7S7M153_9BACT</name>
<dbReference type="AlphaFoldDB" id="A0A7S7M153"/>
<accession>A0A7S7M153</accession>
<dbReference type="KEGG" id="smas:HUE87_03060"/>
<dbReference type="InterPro" id="IPR036291">
    <property type="entry name" value="NAD(P)-bd_dom_sf"/>
</dbReference>
<sequence>MTLNIIIGKNSNLSKHLQKNLHNTLLISSLNLEVFNDISFKDYEKINIIFNQFQIATKLYILDNPLEYINRSITTTATILEYIKLNAISINKIIYTSSSSVYGNNTSCSEDDETYPLSLHASLKIANEKLIEKFAQDNNIDYTIARVFNMYGENDNFSVISKIINTYKQNKTLTLVNNGEAIRDFIHIDDIVHSYKKILQIKSMPIINIGTGQGKSILYILDYLRKHNIELNTKNIEKNELMVSISKNKILLNIVGSYSFKKVEKYIFEKIKFENGIS</sequence>
<organism evidence="3 4">
    <name type="scientific">Candidatus Sulfurimonas marisnigri</name>
    <dbReference type="NCBI Taxonomy" id="2740405"/>
    <lineage>
        <taxon>Bacteria</taxon>
        <taxon>Pseudomonadati</taxon>
        <taxon>Campylobacterota</taxon>
        <taxon>Epsilonproteobacteria</taxon>
        <taxon>Campylobacterales</taxon>
        <taxon>Sulfurimonadaceae</taxon>
        <taxon>Sulfurimonas</taxon>
    </lineage>
</organism>
<dbReference type="EMBL" id="CP054493">
    <property type="protein sequence ID" value="QOY55232.1"/>
    <property type="molecule type" value="Genomic_DNA"/>
</dbReference>
<evidence type="ECO:0000256" key="1">
    <source>
        <dbReference type="ARBA" id="ARBA00007637"/>
    </source>
</evidence>
<gene>
    <name evidence="3" type="ORF">HUE87_03060</name>
</gene>
<evidence type="ECO:0000313" key="4">
    <source>
        <dbReference type="Proteomes" id="UP000593836"/>
    </source>
</evidence>
<dbReference type="InterPro" id="IPR001509">
    <property type="entry name" value="Epimerase_deHydtase"/>
</dbReference>
<dbReference type="CDD" id="cd08946">
    <property type="entry name" value="SDR_e"/>
    <property type="match status" value="1"/>
</dbReference>
<keyword evidence="4" id="KW-1185">Reference proteome</keyword>
<dbReference type="Proteomes" id="UP000593836">
    <property type="component" value="Chromosome"/>
</dbReference>
<feature type="domain" description="NAD-dependent epimerase/dehydratase" evidence="2">
    <location>
        <begin position="40"/>
        <end position="210"/>
    </location>
</feature>
<evidence type="ECO:0000259" key="2">
    <source>
        <dbReference type="Pfam" id="PF01370"/>
    </source>
</evidence>
<comment type="similarity">
    <text evidence="1">Belongs to the NAD(P)-dependent epimerase/dehydratase family.</text>
</comment>